<sequence length="218" mass="25232">MGGHQATRKSFAQVQEDLRRDLLANARSLLSSYGIWMSEYSAIEDVLQRIASEQFKRSYGYDYSNSSYQIRPPKSTGDNRPIDKMCNISTPIWNQVTDYLKAGVFSKLDLPRWMEQQAIAELCRKANDLVQWDTYRQWRHSEYSQTFDAKVEDTDSFICNSVLIYVNGSLTEDGITASSCIIYYSGVYYRTESPTSELRRYIQNRAYDASTSLYSVRL</sequence>
<proteinExistence type="predicted"/>
<comment type="caution">
    <text evidence="1">The sequence shown here is derived from an EMBL/GenBank/DDBJ whole genome shotgun (WGS) entry which is preliminary data.</text>
</comment>
<dbReference type="AlphaFoldDB" id="A0A9P5XPG0"/>
<organism evidence="1 2">
    <name type="scientific">Macrolepiota fuliginosa MF-IS2</name>
    <dbReference type="NCBI Taxonomy" id="1400762"/>
    <lineage>
        <taxon>Eukaryota</taxon>
        <taxon>Fungi</taxon>
        <taxon>Dikarya</taxon>
        <taxon>Basidiomycota</taxon>
        <taxon>Agaricomycotina</taxon>
        <taxon>Agaricomycetes</taxon>
        <taxon>Agaricomycetidae</taxon>
        <taxon>Agaricales</taxon>
        <taxon>Agaricineae</taxon>
        <taxon>Agaricaceae</taxon>
        <taxon>Macrolepiota</taxon>
    </lineage>
</organism>
<reference evidence="1" key="1">
    <citation type="submission" date="2020-11" db="EMBL/GenBank/DDBJ databases">
        <authorList>
            <consortium name="DOE Joint Genome Institute"/>
            <person name="Ahrendt S."/>
            <person name="Riley R."/>
            <person name="Andreopoulos W."/>
            <person name="Labutti K."/>
            <person name="Pangilinan J."/>
            <person name="Ruiz-Duenas F.J."/>
            <person name="Barrasa J.M."/>
            <person name="Sanchez-Garcia M."/>
            <person name="Camarero S."/>
            <person name="Miyauchi S."/>
            <person name="Serrano A."/>
            <person name="Linde D."/>
            <person name="Babiker R."/>
            <person name="Drula E."/>
            <person name="Ayuso-Fernandez I."/>
            <person name="Pacheco R."/>
            <person name="Padilla G."/>
            <person name="Ferreira P."/>
            <person name="Barriuso J."/>
            <person name="Kellner H."/>
            <person name="Castanera R."/>
            <person name="Alfaro M."/>
            <person name="Ramirez L."/>
            <person name="Pisabarro A.G."/>
            <person name="Kuo A."/>
            <person name="Tritt A."/>
            <person name="Lipzen A."/>
            <person name="He G."/>
            <person name="Yan M."/>
            <person name="Ng V."/>
            <person name="Cullen D."/>
            <person name="Martin F."/>
            <person name="Rosso M.-N."/>
            <person name="Henrissat B."/>
            <person name="Hibbett D."/>
            <person name="Martinez A.T."/>
            <person name="Grigoriev I.V."/>
        </authorList>
    </citation>
    <scope>NUCLEOTIDE SEQUENCE</scope>
    <source>
        <strain evidence="1">MF-IS2</strain>
    </source>
</reference>
<protein>
    <submittedName>
        <fullName evidence="1">Uncharacterized protein</fullName>
    </submittedName>
</protein>
<dbReference type="EMBL" id="MU151067">
    <property type="protein sequence ID" value="KAF9452836.1"/>
    <property type="molecule type" value="Genomic_DNA"/>
</dbReference>
<evidence type="ECO:0000313" key="2">
    <source>
        <dbReference type="Proteomes" id="UP000807342"/>
    </source>
</evidence>
<keyword evidence="2" id="KW-1185">Reference proteome</keyword>
<dbReference type="Proteomes" id="UP000807342">
    <property type="component" value="Unassembled WGS sequence"/>
</dbReference>
<accession>A0A9P5XPG0</accession>
<name>A0A9P5XPG0_9AGAR</name>
<evidence type="ECO:0000313" key="1">
    <source>
        <dbReference type="EMBL" id="KAF9452836.1"/>
    </source>
</evidence>
<gene>
    <name evidence="1" type="ORF">P691DRAFT_148565</name>
</gene>